<name>A0ABV4MP64_9VIBR</name>
<dbReference type="Gene3D" id="3.40.50.11720">
    <property type="entry name" value="3-Deoxy-D-manno-octulosonic-acid transferase, N-terminal domain"/>
    <property type="match status" value="1"/>
</dbReference>
<dbReference type="GO" id="GO:0043842">
    <property type="term" value="F:Kdo transferase activity"/>
    <property type="evidence" value="ECO:0007669"/>
    <property type="project" value="UniProtKB-EC"/>
</dbReference>
<dbReference type="InterPro" id="IPR007507">
    <property type="entry name" value="Glycos_transf_N"/>
</dbReference>
<evidence type="ECO:0000256" key="9">
    <source>
        <dbReference type="RuleBase" id="RU365103"/>
    </source>
</evidence>
<keyword evidence="9" id="KW-1003">Cell membrane</keyword>
<comment type="catalytic activity">
    <reaction evidence="8 9">
        <text>lipid IVA (E. coli) + CMP-3-deoxy-beta-D-manno-octulosonate = alpha-Kdo-(2-&gt;6)-lipid IVA (E. coli) + CMP + H(+)</text>
        <dbReference type="Rhea" id="RHEA:28066"/>
        <dbReference type="ChEBI" id="CHEBI:15378"/>
        <dbReference type="ChEBI" id="CHEBI:58603"/>
        <dbReference type="ChEBI" id="CHEBI:60364"/>
        <dbReference type="ChEBI" id="CHEBI:60377"/>
        <dbReference type="ChEBI" id="CHEBI:85987"/>
        <dbReference type="EC" id="2.4.99.12"/>
    </reaction>
</comment>
<evidence type="ECO:0000313" key="12">
    <source>
        <dbReference type="EMBL" id="MEZ8211368.1"/>
    </source>
</evidence>
<accession>A0ABV4MP64</accession>
<proteinExistence type="inferred from homology"/>
<evidence type="ECO:0000256" key="5">
    <source>
        <dbReference type="ARBA" id="ARBA00022519"/>
    </source>
</evidence>
<dbReference type="InterPro" id="IPR038107">
    <property type="entry name" value="Glycos_transf_N_sf"/>
</dbReference>
<evidence type="ECO:0000256" key="1">
    <source>
        <dbReference type="ARBA" id="ARBA00004196"/>
    </source>
</evidence>
<evidence type="ECO:0000256" key="6">
    <source>
        <dbReference type="ARBA" id="ARBA00022679"/>
    </source>
</evidence>
<keyword evidence="12" id="KW-0328">Glycosyltransferase</keyword>
<evidence type="ECO:0000256" key="4">
    <source>
        <dbReference type="ARBA" id="ARBA00019077"/>
    </source>
</evidence>
<dbReference type="EMBL" id="JBGOOS010000051">
    <property type="protein sequence ID" value="MEZ8211368.1"/>
    <property type="molecule type" value="Genomic_DNA"/>
</dbReference>
<organism evidence="12 13">
    <name type="scientific">Vibrio bivalvicida</name>
    <dbReference type="NCBI Taxonomy" id="1276888"/>
    <lineage>
        <taxon>Bacteria</taxon>
        <taxon>Pseudomonadati</taxon>
        <taxon>Pseudomonadota</taxon>
        <taxon>Gammaproteobacteria</taxon>
        <taxon>Vibrionales</taxon>
        <taxon>Vibrionaceae</taxon>
        <taxon>Vibrio</taxon>
        <taxon>Vibrio oreintalis group</taxon>
    </lineage>
</organism>
<evidence type="ECO:0000259" key="10">
    <source>
        <dbReference type="Pfam" id="PF00534"/>
    </source>
</evidence>
<keyword evidence="13" id="KW-1185">Reference proteome</keyword>
<feature type="domain" description="Glycosyl transferase family 1" evidence="10">
    <location>
        <begin position="301"/>
        <end position="400"/>
    </location>
</feature>
<dbReference type="InterPro" id="IPR001296">
    <property type="entry name" value="Glyco_trans_1"/>
</dbReference>
<evidence type="ECO:0000256" key="7">
    <source>
        <dbReference type="ARBA" id="ARBA00031445"/>
    </source>
</evidence>
<keyword evidence="6 9" id="KW-0808">Transferase</keyword>
<keyword evidence="9" id="KW-0812">Transmembrane</keyword>
<dbReference type="EC" id="2.4.99.12" evidence="3 9"/>
<dbReference type="InterPro" id="IPR039901">
    <property type="entry name" value="Kdotransferase"/>
</dbReference>
<keyword evidence="9" id="KW-0472">Membrane</keyword>
<evidence type="ECO:0000259" key="11">
    <source>
        <dbReference type="Pfam" id="PF04413"/>
    </source>
</evidence>
<comment type="caution">
    <text evidence="12">The sequence shown here is derived from an EMBL/GenBank/DDBJ whole genome shotgun (WGS) entry which is preliminary data.</text>
</comment>
<feature type="transmembrane region" description="Helical" evidence="9">
    <location>
        <begin position="6"/>
        <end position="23"/>
    </location>
</feature>
<sequence length="422" mass="47582">MLIRWLYTLLLTFFAPFLLFGLYKKKEGKPNVGSRWKEHFGITPKLESDKRPIWIHAVSVGETIAVTPLIKQLKLEHPETEIVLTTTTPTGAEQAAKLGKLVNHRYMPLDFPFAVKGFIKAIKPCNMVIMETELWPNTLYTVAKNDIPISVINARLSERSYRRYLKIQPVFNLLSENIDQLLCQYKDDAERFVKLGIDSNKVTVTGSIKFDIRIEPTHIENGNQLREQLGKERPVWIAASTHIGEDEQVLAAHREILNSAPSTLLILVPRHPERFSSVFELCQKEGFFVQRRTDLNEKELQNTEVYLADTMGEMLALIQAADICFMGGSLIGDKVGGHNVLEPAALAKPVLSGPSYYNFTEIVHKLLAHKAIIITNSPTEISKTILELLSDRKKLSNQGELSEQCVNDNKGALVNTLNLITK</sequence>
<dbReference type="Pfam" id="PF04413">
    <property type="entry name" value="Glycos_transf_N"/>
    <property type="match status" value="1"/>
</dbReference>
<evidence type="ECO:0000256" key="3">
    <source>
        <dbReference type="ARBA" id="ARBA00012621"/>
    </source>
</evidence>
<feature type="domain" description="3-deoxy-D-manno-octulosonic-acid transferase N-terminal" evidence="11">
    <location>
        <begin position="35"/>
        <end position="212"/>
    </location>
</feature>
<comment type="pathway">
    <text evidence="2 9">Bacterial outer membrane biogenesis; LPS core biosynthesis.</text>
</comment>
<dbReference type="Proteomes" id="UP001569151">
    <property type="component" value="Unassembled WGS sequence"/>
</dbReference>
<dbReference type="NCBIfam" id="NF004388">
    <property type="entry name" value="PRK05749.1-4"/>
    <property type="match status" value="1"/>
</dbReference>
<gene>
    <name evidence="12" type="primary">waaA</name>
    <name evidence="12" type="ORF">ACED39_21610</name>
</gene>
<comment type="function">
    <text evidence="9">Involved in lipopolysaccharide (LPS) biosynthesis. Catalyzes the transfer of 3-deoxy-D-manno-octulosonate (Kdo) residue(s) from CMP-Kdo to lipid IV(A), the tetraacyldisaccharide-1,4'-bisphosphate precursor of lipid A.</text>
</comment>
<keyword evidence="9" id="KW-1133">Transmembrane helix</keyword>
<dbReference type="Gene3D" id="3.40.50.2000">
    <property type="entry name" value="Glycogen Phosphorylase B"/>
    <property type="match status" value="1"/>
</dbReference>
<keyword evidence="9" id="KW-0448">Lipopolysaccharide biosynthesis</keyword>
<comment type="similarity">
    <text evidence="9">Belongs to the glycosyltransferase group 1 family.</text>
</comment>
<comment type="subcellular location">
    <subcellularLocation>
        <location evidence="1">Cell envelope</location>
    </subcellularLocation>
    <subcellularLocation>
        <location evidence="9">Cell membrane</location>
    </subcellularLocation>
</comment>
<dbReference type="RefSeq" id="WP_371720289.1">
    <property type="nucleotide sequence ID" value="NZ_JBGOOF010000049.1"/>
</dbReference>
<reference evidence="12 13" key="1">
    <citation type="submission" date="2024-06" db="EMBL/GenBank/DDBJ databases">
        <authorList>
            <person name="Steensen K."/>
            <person name="Seneca J."/>
            <person name="Bartlau N."/>
            <person name="Yu A.X."/>
            <person name="Polz M.F."/>
        </authorList>
    </citation>
    <scope>NUCLEOTIDE SEQUENCE [LARGE SCALE GENOMIC DNA]</scope>
    <source>
        <strain evidence="12 13">1F146</strain>
    </source>
</reference>
<dbReference type="PANTHER" id="PTHR42755:SF1">
    <property type="entry name" value="3-DEOXY-D-MANNO-OCTULOSONIC ACID TRANSFERASE, MITOCHONDRIAL-RELATED"/>
    <property type="match status" value="1"/>
</dbReference>
<keyword evidence="5" id="KW-0997">Cell inner membrane</keyword>
<evidence type="ECO:0000256" key="8">
    <source>
        <dbReference type="ARBA" id="ARBA00049183"/>
    </source>
</evidence>
<evidence type="ECO:0000313" key="13">
    <source>
        <dbReference type="Proteomes" id="UP001569151"/>
    </source>
</evidence>
<dbReference type="SUPFAM" id="SSF53756">
    <property type="entry name" value="UDP-Glycosyltransferase/glycogen phosphorylase"/>
    <property type="match status" value="1"/>
</dbReference>
<dbReference type="PANTHER" id="PTHR42755">
    <property type="entry name" value="3-DEOXY-MANNO-OCTULOSONATE CYTIDYLYLTRANSFERASE"/>
    <property type="match status" value="1"/>
</dbReference>
<protein>
    <recommendedName>
        <fullName evidence="4 9">3-deoxy-D-manno-octulosonic acid transferase</fullName>
        <shortName evidence="9">Kdo transferase</shortName>
        <ecNumber evidence="3 9">2.4.99.12</ecNumber>
    </recommendedName>
    <alternativeName>
        <fullName evidence="7 9">Lipid IV(A) 3-deoxy-D-manno-octulosonic acid transferase</fullName>
    </alternativeName>
</protein>
<evidence type="ECO:0000256" key="2">
    <source>
        <dbReference type="ARBA" id="ARBA00004713"/>
    </source>
</evidence>
<dbReference type="Pfam" id="PF00534">
    <property type="entry name" value="Glycos_transf_1"/>
    <property type="match status" value="1"/>
</dbReference>